<feature type="region of interest" description="Disordered" evidence="1">
    <location>
        <begin position="78"/>
        <end position="126"/>
    </location>
</feature>
<protein>
    <submittedName>
        <fullName evidence="2">Uncharacterized protein</fullName>
    </submittedName>
</protein>
<reference evidence="2" key="1">
    <citation type="journal article" date="2019" name="Sci. Rep.">
        <title>Draft genome of Tanacetum cinerariifolium, the natural source of mosquito coil.</title>
        <authorList>
            <person name="Yamashiro T."/>
            <person name="Shiraishi A."/>
            <person name="Satake H."/>
            <person name="Nakayama K."/>
        </authorList>
    </citation>
    <scope>NUCLEOTIDE SEQUENCE</scope>
</reference>
<organism evidence="2">
    <name type="scientific">Tanacetum cinerariifolium</name>
    <name type="common">Dalmatian daisy</name>
    <name type="synonym">Chrysanthemum cinerariifolium</name>
    <dbReference type="NCBI Taxonomy" id="118510"/>
    <lineage>
        <taxon>Eukaryota</taxon>
        <taxon>Viridiplantae</taxon>
        <taxon>Streptophyta</taxon>
        <taxon>Embryophyta</taxon>
        <taxon>Tracheophyta</taxon>
        <taxon>Spermatophyta</taxon>
        <taxon>Magnoliopsida</taxon>
        <taxon>eudicotyledons</taxon>
        <taxon>Gunneridae</taxon>
        <taxon>Pentapetalae</taxon>
        <taxon>asterids</taxon>
        <taxon>campanulids</taxon>
        <taxon>Asterales</taxon>
        <taxon>Asteraceae</taxon>
        <taxon>Asteroideae</taxon>
        <taxon>Anthemideae</taxon>
        <taxon>Anthemidinae</taxon>
        <taxon>Tanacetum</taxon>
    </lineage>
</organism>
<gene>
    <name evidence="2" type="ORF">Tci_055123</name>
</gene>
<sequence length="808" mass="91695">MVRTNENRGGCQVELRAKSHGVLGRVKWYCSGMVRVHRMVCGEDGATGFLGRKFCCYSVRAGLGLEFRQVWSLKFQGEGSTIPTEPHHTPSPQEQHSPHHDPSSPSRPTTSTDLIPPTPNEPPIETPILRENINKTSALPHESSPRVTSLHANEGSMQQKLQELMDLFIGLQRQQTQMATKIKAQDLKISGLKARVRLLEDKDRGSAEPSQEDAPIKGGSMEIGEEVGVERSTELGSNDTEEMVNVLISMEATNILTSGVAAVSVSPVAAATSVGVPIVSRLFSTVSVIFTTASLVTPYLRRPREISAKDKGKEKVVESDVPKKRKLEEHIDAQVAREMEEEFTRDNQRMSEQLARDSEIARIHAEEELKMMIEGQREYWKIIRLGGHTAVYHFFMDMLKQFDREDLHQLWILVKETLTIKQATKDKEKELWVELKRLFGPDFEDQLWTHNQAFMHDPLDWKLYDTCGVHHVFTKDQEIFMLCFIVIPLDHQRVTITLLSKVVDPTPGNNKIMSNLGDDNELTDSDRELSVVDEVVADTVIYEVLNEINTDATKTVVSVAPSTEVASVSNYKLGTVQSLEDVQLPDLLTTMLKNQLPQLLTNSIRETLLGFNRRIKNAIKDEMPKILNTPVFKPMYKEFNALNKLESSRIDGPLKQLTSKVDHTLVDMNELVMLVYRVVQFMDPSTPPANATAVGRRKHNLTTTTLMTFRQLKSLHQLRGATINYFIRWSFTLRRVVWIFIEITFFGDSYGFMGFKKQKGVPVLDSVDYATRDFETPKLDDIKFLYLEQTDDNNGKKALKDFMKAMCW</sequence>
<evidence type="ECO:0000313" key="2">
    <source>
        <dbReference type="EMBL" id="GEU83145.1"/>
    </source>
</evidence>
<proteinExistence type="predicted"/>
<accession>A0A6L2NEQ9</accession>
<comment type="caution">
    <text evidence="2">The sequence shown here is derived from an EMBL/GenBank/DDBJ whole genome shotgun (WGS) entry which is preliminary data.</text>
</comment>
<dbReference type="EMBL" id="BKCJ010008625">
    <property type="protein sequence ID" value="GEU83145.1"/>
    <property type="molecule type" value="Genomic_DNA"/>
</dbReference>
<name>A0A6L2NEQ9_TANCI</name>
<dbReference type="AlphaFoldDB" id="A0A6L2NEQ9"/>
<evidence type="ECO:0000256" key="1">
    <source>
        <dbReference type="SAM" id="MobiDB-lite"/>
    </source>
</evidence>
<feature type="compositionally biased region" description="Low complexity" evidence="1">
    <location>
        <begin position="103"/>
        <end position="115"/>
    </location>
</feature>
<feature type="compositionally biased region" description="Pro residues" evidence="1">
    <location>
        <begin position="116"/>
        <end position="125"/>
    </location>
</feature>